<evidence type="ECO:0000256" key="14">
    <source>
        <dbReference type="ARBA" id="ARBA00022840"/>
    </source>
</evidence>
<protein>
    <recommendedName>
        <fullName evidence="5">tRNA dimethylallyltransferase</fullName>
        <ecNumber evidence="4">2.5.1.75</ecNumber>
    </recommendedName>
    <alternativeName>
        <fullName evidence="17">Isopentenyl-diphosphate:tRNA isopentenyltransferase</fullName>
    </alternativeName>
</protein>
<evidence type="ECO:0000256" key="4">
    <source>
        <dbReference type="ARBA" id="ARBA00012665"/>
    </source>
</evidence>
<dbReference type="AlphaFoldDB" id="A0A803Y4K7"/>
<evidence type="ECO:0000256" key="10">
    <source>
        <dbReference type="ARBA" id="ARBA00022723"/>
    </source>
</evidence>
<evidence type="ECO:0000256" key="20">
    <source>
        <dbReference type="RuleBase" id="RU003785"/>
    </source>
</evidence>
<keyword evidence="7" id="KW-0597">Phosphoprotein</keyword>
<dbReference type="GeneTree" id="ENSGT00390000015214"/>
<evidence type="ECO:0000256" key="7">
    <source>
        <dbReference type="ARBA" id="ARBA00022553"/>
    </source>
</evidence>
<keyword evidence="10" id="KW-0479">Metal-binding</keyword>
<evidence type="ECO:0000256" key="2">
    <source>
        <dbReference type="ARBA" id="ARBA00004496"/>
    </source>
</evidence>
<dbReference type="PANTHER" id="PTHR11088">
    <property type="entry name" value="TRNA DIMETHYLALLYLTRANSFERASE"/>
    <property type="match status" value="1"/>
</dbReference>
<dbReference type="GO" id="GO:0006400">
    <property type="term" value="P:tRNA modification"/>
    <property type="evidence" value="ECO:0007669"/>
    <property type="project" value="TreeGrafter"/>
</dbReference>
<dbReference type="SUPFAM" id="SSF57667">
    <property type="entry name" value="beta-beta-alpha zinc fingers"/>
    <property type="match status" value="1"/>
</dbReference>
<evidence type="ECO:0000256" key="21">
    <source>
        <dbReference type="SAM" id="MobiDB-lite"/>
    </source>
</evidence>
<dbReference type="Proteomes" id="UP000001645">
    <property type="component" value="Chromosome 25"/>
</dbReference>
<dbReference type="EC" id="2.5.1.75" evidence="4"/>
<proteinExistence type="inferred from homology"/>
<dbReference type="FunFam" id="1.10.20.140:FF:000002">
    <property type="entry name" value="tRNA dimethylallyltransferase, mitochondrial"/>
    <property type="match status" value="1"/>
</dbReference>
<evidence type="ECO:0000256" key="17">
    <source>
        <dbReference type="ARBA" id="ARBA00030893"/>
    </source>
</evidence>
<dbReference type="Bgee" id="ENSMGAG00000005516">
    <property type="expression patterns" value="Expressed in proventriculus and 17 other cell types or tissues"/>
</dbReference>
<name>A0A803Y4K7_MELGA</name>
<dbReference type="GO" id="GO:0005524">
    <property type="term" value="F:ATP binding"/>
    <property type="evidence" value="ECO:0007669"/>
    <property type="project" value="UniProtKB-KW"/>
</dbReference>
<evidence type="ECO:0000256" key="1">
    <source>
        <dbReference type="ARBA" id="ARBA00004173"/>
    </source>
</evidence>
<keyword evidence="11 20" id="KW-0547">Nucleotide-binding</keyword>
<evidence type="ECO:0000313" key="22">
    <source>
        <dbReference type="Ensembl" id="ENSMGAP00000026704.1"/>
    </source>
</evidence>
<dbReference type="PANTHER" id="PTHR11088:SF89">
    <property type="entry name" value="TRNA DIMETHYLALLYLTRANSFERASE"/>
    <property type="match status" value="1"/>
</dbReference>
<evidence type="ECO:0000256" key="8">
    <source>
        <dbReference type="ARBA" id="ARBA00022679"/>
    </source>
</evidence>
<evidence type="ECO:0000256" key="13">
    <source>
        <dbReference type="ARBA" id="ARBA00022833"/>
    </source>
</evidence>
<dbReference type="InterPro" id="IPR036236">
    <property type="entry name" value="Znf_C2H2_sf"/>
</dbReference>
<evidence type="ECO:0000256" key="16">
    <source>
        <dbReference type="ARBA" id="ARBA00023128"/>
    </source>
</evidence>
<evidence type="ECO:0000256" key="6">
    <source>
        <dbReference type="ARBA" id="ARBA00022490"/>
    </source>
</evidence>
<keyword evidence="16" id="KW-0496">Mitochondrion</keyword>
<feature type="region of interest" description="Disordered" evidence="21">
    <location>
        <begin position="438"/>
        <end position="465"/>
    </location>
</feature>
<organism evidence="22 23">
    <name type="scientific">Meleagris gallopavo</name>
    <name type="common">Wild turkey</name>
    <dbReference type="NCBI Taxonomy" id="9103"/>
    <lineage>
        <taxon>Eukaryota</taxon>
        <taxon>Metazoa</taxon>
        <taxon>Chordata</taxon>
        <taxon>Craniata</taxon>
        <taxon>Vertebrata</taxon>
        <taxon>Euteleostomi</taxon>
        <taxon>Archelosauria</taxon>
        <taxon>Archosauria</taxon>
        <taxon>Dinosauria</taxon>
        <taxon>Saurischia</taxon>
        <taxon>Theropoda</taxon>
        <taxon>Coelurosauria</taxon>
        <taxon>Aves</taxon>
        <taxon>Neognathae</taxon>
        <taxon>Galloanserae</taxon>
        <taxon>Galliformes</taxon>
        <taxon>Phasianidae</taxon>
        <taxon>Meleagridinae</taxon>
        <taxon>Meleagris</taxon>
    </lineage>
</organism>
<keyword evidence="13" id="KW-0862">Zinc</keyword>
<reference evidence="22 23" key="1">
    <citation type="journal article" date="2010" name="PLoS Biol.">
        <title>Multi-platform next-generation sequencing of the domestic turkey (Meleagris gallopavo): genome assembly and analysis.</title>
        <authorList>
            <person name="Dalloul R.A."/>
            <person name="Long J.A."/>
            <person name="Zimin A.V."/>
            <person name="Aslam L."/>
            <person name="Beal K."/>
            <person name="Blomberg L.A."/>
            <person name="Bouffard P."/>
            <person name="Burt D.W."/>
            <person name="Crasta O."/>
            <person name="Crooijmans R.P."/>
            <person name="Cooper K."/>
            <person name="Coulombe R.A."/>
            <person name="De S."/>
            <person name="Delany M.E."/>
            <person name="Dodgson J.B."/>
            <person name="Dong J.J."/>
            <person name="Evans C."/>
            <person name="Frederickson K.M."/>
            <person name="Flicek P."/>
            <person name="Florea L."/>
            <person name="Folkerts O."/>
            <person name="Groenen M.A."/>
            <person name="Harkins T.T."/>
            <person name="Herrero J."/>
            <person name="Hoffmann S."/>
            <person name="Megens H.J."/>
            <person name="Jiang A."/>
            <person name="de Jong P."/>
            <person name="Kaiser P."/>
            <person name="Kim H."/>
            <person name="Kim K.W."/>
            <person name="Kim S."/>
            <person name="Langenberger D."/>
            <person name="Lee M.K."/>
            <person name="Lee T."/>
            <person name="Mane S."/>
            <person name="Marcais G."/>
            <person name="Marz M."/>
            <person name="McElroy A.P."/>
            <person name="Modise T."/>
            <person name="Nefedov M."/>
            <person name="Notredame C."/>
            <person name="Paton I.R."/>
            <person name="Payne W.S."/>
            <person name="Pertea G."/>
            <person name="Prickett D."/>
            <person name="Puiu D."/>
            <person name="Qioa D."/>
            <person name="Raineri E."/>
            <person name="Ruffier M."/>
            <person name="Salzberg S.L."/>
            <person name="Schatz M.C."/>
            <person name="Scheuring C."/>
            <person name="Schmidt C.J."/>
            <person name="Schroeder S."/>
            <person name="Searle S.M."/>
            <person name="Smith E.J."/>
            <person name="Smith J."/>
            <person name="Sonstegard T.S."/>
            <person name="Stadler P.F."/>
            <person name="Tafer H."/>
            <person name="Tu Z.J."/>
            <person name="Van Tassell C.P."/>
            <person name="Vilella A.J."/>
            <person name="Williams K.P."/>
            <person name="Yorke J.A."/>
            <person name="Zhang L."/>
            <person name="Zhang H.B."/>
            <person name="Zhang X."/>
            <person name="Zhang Y."/>
            <person name="Reed K.M."/>
        </authorList>
    </citation>
    <scope>NUCLEOTIDE SEQUENCE [LARGE SCALE GENOMIC DNA]</scope>
</reference>
<dbReference type="Ensembl" id="ENSMGAT00000021263.1">
    <property type="protein sequence ID" value="ENSMGAP00000026704.1"/>
    <property type="gene ID" value="ENSMGAG00000005516.3"/>
</dbReference>
<dbReference type="HAMAP" id="MF_00185">
    <property type="entry name" value="IPP_trans"/>
    <property type="match status" value="1"/>
</dbReference>
<sequence>MKGSARAENCCAWREEQGLVGLHRVCMLRWATCSSLPQVYKGLDIITNKVSPQEQRLCRHHMISFVDPLVSNYTVVDFRDKAVALIEDIFARDKIPIVVGGTNYYIESLLWKVLVNTKEKSSLVSGTVTDRKVELEQLDAVDLHRRLSQVDPEMAAKLHPNDKRKVARSLQVFEETGIPHSEILQQQQEEEGGGPLGGPLKYPHSCILWLHADQAALDQRLDQRVDDMLAAGLLEELRDFHQRYNQEKVTENRQDYQHGIFQSIGFKEFHEYLVSEGNCSPETSALLLQKGDLLCRLFLPAGLETSTPIAETFLLSKHGIQALKQVSKRYARRQNKWVRNRFLKRPGPNVPPVYGLEVSDLLRWEDDVLKPALEIVESFIQGRKPPVEPVKMECDVNENKRSRRVCELCSRVIIGDREWAAHTQSKAHLHHLKRKKLEAAGHAAETVRDSRSAETPGKGSSMPLS</sequence>
<evidence type="ECO:0000256" key="9">
    <source>
        <dbReference type="ARBA" id="ARBA00022694"/>
    </source>
</evidence>
<dbReference type="GO" id="GO:0052381">
    <property type="term" value="F:tRNA dimethylallyltransferase activity"/>
    <property type="evidence" value="ECO:0007669"/>
    <property type="project" value="UniProtKB-EC"/>
</dbReference>
<evidence type="ECO:0000256" key="19">
    <source>
        <dbReference type="ARBA" id="ARBA00057810"/>
    </source>
</evidence>
<dbReference type="GO" id="GO:0008270">
    <property type="term" value="F:zinc ion binding"/>
    <property type="evidence" value="ECO:0007669"/>
    <property type="project" value="UniProtKB-KW"/>
</dbReference>
<accession>A0A803Y4K7</accession>
<comment type="subcellular location">
    <subcellularLocation>
        <location evidence="2">Cytoplasm</location>
    </subcellularLocation>
    <subcellularLocation>
        <location evidence="1">Mitochondrion</location>
    </subcellularLocation>
</comment>
<dbReference type="NCBIfam" id="TIGR00174">
    <property type="entry name" value="miaA"/>
    <property type="match status" value="1"/>
</dbReference>
<keyword evidence="8 20" id="KW-0808">Transferase</keyword>
<dbReference type="InterPro" id="IPR039657">
    <property type="entry name" value="Dimethylallyltransferase"/>
</dbReference>
<evidence type="ECO:0000256" key="18">
    <source>
        <dbReference type="ARBA" id="ARBA00049563"/>
    </source>
</evidence>
<dbReference type="Pfam" id="PF01715">
    <property type="entry name" value="IPPT"/>
    <property type="match status" value="1"/>
</dbReference>
<evidence type="ECO:0000256" key="15">
    <source>
        <dbReference type="ARBA" id="ARBA00022946"/>
    </source>
</evidence>
<gene>
    <name evidence="22" type="primary">TRIT1</name>
</gene>
<evidence type="ECO:0000256" key="5">
    <source>
        <dbReference type="ARBA" id="ARBA00017477"/>
    </source>
</evidence>
<reference evidence="22" key="3">
    <citation type="submission" date="2025-09" db="UniProtKB">
        <authorList>
            <consortium name="Ensembl"/>
        </authorList>
    </citation>
    <scope>IDENTIFICATION</scope>
</reference>
<comment type="similarity">
    <text evidence="3 20">Belongs to the IPP transferase family.</text>
</comment>
<keyword evidence="15" id="KW-0809">Transit peptide</keyword>
<evidence type="ECO:0000256" key="3">
    <source>
        <dbReference type="ARBA" id="ARBA00005842"/>
    </source>
</evidence>
<evidence type="ECO:0000256" key="12">
    <source>
        <dbReference type="ARBA" id="ARBA00022771"/>
    </source>
</evidence>
<evidence type="ECO:0000256" key="11">
    <source>
        <dbReference type="ARBA" id="ARBA00022741"/>
    </source>
</evidence>
<keyword evidence="14 20" id="KW-0067">ATP-binding</keyword>
<evidence type="ECO:0000313" key="23">
    <source>
        <dbReference type="Proteomes" id="UP000001645"/>
    </source>
</evidence>
<reference evidence="22" key="2">
    <citation type="submission" date="2025-08" db="UniProtKB">
        <authorList>
            <consortium name="Ensembl"/>
        </authorList>
    </citation>
    <scope>IDENTIFICATION</scope>
</reference>
<keyword evidence="12" id="KW-0863">Zinc-finger</keyword>
<dbReference type="InParanoid" id="A0A803Y4K7"/>
<dbReference type="Gene3D" id="3.40.50.300">
    <property type="entry name" value="P-loop containing nucleotide triphosphate hydrolases"/>
    <property type="match status" value="1"/>
</dbReference>
<keyword evidence="9" id="KW-0819">tRNA processing</keyword>
<dbReference type="GO" id="GO:0005739">
    <property type="term" value="C:mitochondrion"/>
    <property type="evidence" value="ECO:0007669"/>
    <property type="project" value="UniProtKB-SubCell"/>
</dbReference>
<dbReference type="InterPro" id="IPR018022">
    <property type="entry name" value="IPT"/>
</dbReference>
<comment type="catalytic activity">
    <reaction evidence="18">
        <text>adenosine(37) in tRNA + dimethylallyl diphosphate = N(6)-dimethylallyladenosine(37) in tRNA + diphosphate</text>
        <dbReference type="Rhea" id="RHEA:26482"/>
        <dbReference type="Rhea" id="RHEA-COMP:10162"/>
        <dbReference type="Rhea" id="RHEA-COMP:10375"/>
        <dbReference type="ChEBI" id="CHEBI:33019"/>
        <dbReference type="ChEBI" id="CHEBI:57623"/>
        <dbReference type="ChEBI" id="CHEBI:74411"/>
        <dbReference type="ChEBI" id="CHEBI:74415"/>
        <dbReference type="EC" id="2.5.1.75"/>
    </reaction>
</comment>
<dbReference type="InterPro" id="IPR027417">
    <property type="entry name" value="P-loop_NTPase"/>
</dbReference>
<dbReference type="Gene3D" id="1.10.20.140">
    <property type="match status" value="1"/>
</dbReference>
<keyword evidence="6" id="KW-0963">Cytoplasm</keyword>
<comment type="function">
    <text evidence="19">Catalyzes the transfer of a dimethylallyl group onto the adenine at position 37 of both cytosolic and mitochondrial tRNAs, leading to the formation of N6-(dimethylallyl)adenosine (i6A37). Mediates modification of a limited subset of tRNAs: tRNA(Ser)(AGA), tRNA(Ser)(CGA), tRNA(Ser)(UGA), as well as partial modification of the selenocysteine tRNA(Ser)(UCA). TRIT1 is therefore required for selenoprotein expression.</text>
</comment>
<keyword evidence="23" id="KW-1185">Reference proteome</keyword>